<dbReference type="AlphaFoldDB" id="A0A821PY14"/>
<feature type="compositionally biased region" description="Low complexity" evidence="1">
    <location>
        <begin position="172"/>
        <end position="181"/>
    </location>
</feature>
<organism evidence="3 4">
    <name type="scientific">Pieris macdunnoughi</name>
    <dbReference type="NCBI Taxonomy" id="345717"/>
    <lineage>
        <taxon>Eukaryota</taxon>
        <taxon>Metazoa</taxon>
        <taxon>Ecdysozoa</taxon>
        <taxon>Arthropoda</taxon>
        <taxon>Hexapoda</taxon>
        <taxon>Insecta</taxon>
        <taxon>Pterygota</taxon>
        <taxon>Neoptera</taxon>
        <taxon>Endopterygota</taxon>
        <taxon>Lepidoptera</taxon>
        <taxon>Glossata</taxon>
        <taxon>Ditrysia</taxon>
        <taxon>Papilionoidea</taxon>
        <taxon>Pieridae</taxon>
        <taxon>Pierinae</taxon>
        <taxon>Pieris</taxon>
    </lineage>
</organism>
<evidence type="ECO:0000313" key="4">
    <source>
        <dbReference type="Proteomes" id="UP000663880"/>
    </source>
</evidence>
<feature type="compositionally biased region" description="Basic and acidic residues" evidence="1">
    <location>
        <begin position="185"/>
        <end position="204"/>
    </location>
</feature>
<evidence type="ECO:0000256" key="1">
    <source>
        <dbReference type="SAM" id="MobiDB-lite"/>
    </source>
</evidence>
<protein>
    <recommendedName>
        <fullName evidence="5">Neuropeptide precursor protein</fullName>
    </recommendedName>
</protein>
<evidence type="ECO:0000256" key="2">
    <source>
        <dbReference type="SAM" id="SignalP"/>
    </source>
</evidence>
<dbReference type="EMBL" id="CAJOBZ010000007">
    <property type="protein sequence ID" value="CAF4810973.1"/>
    <property type="molecule type" value="Genomic_DNA"/>
</dbReference>
<evidence type="ECO:0000313" key="3">
    <source>
        <dbReference type="EMBL" id="CAF4810973.1"/>
    </source>
</evidence>
<name>A0A821PY14_9NEOP</name>
<proteinExistence type="predicted"/>
<comment type="caution">
    <text evidence="3">The sequence shown here is derived from an EMBL/GenBank/DDBJ whole genome shotgun (WGS) entry which is preliminary data.</text>
</comment>
<feature type="region of interest" description="Disordered" evidence="1">
    <location>
        <begin position="107"/>
        <end position="150"/>
    </location>
</feature>
<keyword evidence="2" id="KW-0732">Signal</keyword>
<gene>
    <name evidence="3" type="ORF">PMACD_LOCUS4040</name>
</gene>
<sequence>MLILSFTAFIAVISLSGALPTPSNKENGPVAELPENWDQTKDDTQSLFLNKSDKNDLEPYPLALSEEGNPEGFEQAIDQRYDSPASNGELDNLIMRPELYGEPPAIEGLSSGYDSRRRKRGSGKVGGAGAATKVATKSNSGKKNLKPQEGLSPVDAIAEDQDAYRLKRAVSKNTDTTSAKLTTKKSAEKKKNFHPISDRRKRDSGLSAADVRALLNMWEAQERRKQEWDANRWAADRYYGHVNNLDEEQPEVDENGDVWYNEPVVVGHEGYPRHSYFSEQNRMALAQGLPELYQVDPNEVARRYEEARRKRMYANRMKRFMVARKRSDGMAHQNNYRSRDDLYTLAELLRSSPRAQAQDLPVYRRLIL</sequence>
<dbReference type="OrthoDB" id="8188268at2759"/>
<feature type="signal peptide" evidence="2">
    <location>
        <begin position="1"/>
        <end position="18"/>
    </location>
</feature>
<accession>A0A821PY14</accession>
<keyword evidence="4" id="KW-1185">Reference proteome</keyword>
<dbReference type="Proteomes" id="UP000663880">
    <property type="component" value="Unassembled WGS sequence"/>
</dbReference>
<reference evidence="3" key="1">
    <citation type="submission" date="2021-02" db="EMBL/GenBank/DDBJ databases">
        <authorList>
            <person name="Steward A R."/>
        </authorList>
    </citation>
    <scope>NUCLEOTIDE SEQUENCE</scope>
</reference>
<feature type="region of interest" description="Disordered" evidence="1">
    <location>
        <begin position="169"/>
        <end position="205"/>
    </location>
</feature>
<evidence type="ECO:0008006" key="5">
    <source>
        <dbReference type="Google" id="ProtNLM"/>
    </source>
</evidence>
<feature type="chain" id="PRO_5032944741" description="Neuropeptide precursor protein" evidence="2">
    <location>
        <begin position="19"/>
        <end position="368"/>
    </location>
</feature>